<protein>
    <recommendedName>
        <fullName evidence="1">MULE transposase domain-containing protein</fullName>
    </recommendedName>
</protein>
<comment type="caution">
    <text evidence="2">The sequence shown here is derived from an EMBL/GenBank/DDBJ whole genome shotgun (WGS) entry which is preliminary data.</text>
</comment>
<dbReference type="AlphaFoldDB" id="A0AAP0PQY5"/>
<evidence type="ECO:0000259" key="1">
    <source>
        <dbReference type="Pfam" id="PF10551"/>
    </source>
</evidence>
<dbReference type="InterPro" id="IPR018289">
    <property type="entry name" value="MULE_transposase_dom"/>
</dbReference>
<dbReference type="Proteomes" id="UP001420932">
    <property type="component" value="Unassembled WGS sequence"/>
</dbReference>
<dbReference type="EMBL" id="JBBNAF010000004">
    <property type="protein sequence ID" value="KAK9151225.1"/>
    <property type="molecule type" value="Genomic_DNA"/>
</dbReference>
<organism evidence="2 3">
    <name type="scientific">Stephania yunnanensis</name>
    <dbReference type="NCBI Taxonomy" id="152371"/>
    <lineage>
        <taxon>Eukaryota</taxon>
        <taxon>Viridiplantae</taxon>
        <taxon>Streptophyta</taxon>
        <taxon>Embryophyta</taxon>
        <taxon>Tracheophyta</taxon>
        <taxon>Spermatophyta</taxon>
        <taxon>Magnoliopsida</taxon>
        <taxon>Ranunculales</taxon>
        <taxon>Menispermaceae</taxon>
        <taxon>Menispermoideae</taxon>
        <taxon>Cissampelideae</taxon>
        <taxon>Stephania</taxon>
    </lineage>
</organism>
<dbReference type="PANTHER" id="PTHR31569:SF4">
    <property type="entry name" value="SWIM-TYPE DOMAIN-CONTAINING PROTEIN"/>
    <property type="match status" value="1"/>
</dbReference>
<evidence type="ECO:0000313" key="2">
    <source>
        <dbReference type="EMBL" id="KAK9151225.1"/>
    </source>
</evidence>
<dbReference type="Pfam" id="PF10551">
    <property type="entry name" value="MULE"/>
    <property type="match status" value="1"/>
</dbReference>
<name>A0AAP0PQY5_9MAGN</name>
<reference evidence="2 3" key="1">
    <citation type="submission" date="2024-01" db="EMBL/GenBank/DDBJ databases">
        <title>Genome assemblies of Stephania.</title>
        <authorList>
            <person name="Yang L."/>
        </authorList>
    </citation>
    <scope>NUCLEOTIDE SEQUENCE [LARGE SCALE GENOMIC DNA]</scope>
    <source>
        <strain evidence="2">YNDBR</strain>
        <tissue evidence="2">Leaf</tissue>
    </source>
</reference>
<dbReference type="InterPro" id="IPR052579">
    <property type="entry name" value="Zinc_finger_SWIM"/>
</dbReference>
<gene>
    <name evidence="2" type="ORF">Syun_009534</name>
</gene>
<evidence type="ECO:0000313" key="3">
    <source>
        <dbReference type="Proteomes" id="UP001420932"/>
    </source>
</evidence>
<keyword evidence="3" id="KW-1185">Reference proteome</keyword>
<accession>A0AAP0PQY5</accession>
<proteinExistence type="predicted"/>
<feature type="domain" description="MULE transposase" evidence="1">
    <location>
        <begin position="92"/>
        <end position="186"/>
    </location>
</feature>
<sequence>MTKGNVKPIDILNMLKQIDVTNLSTMRTIYNTRQKFQIEDASGMTQMQQLLHILEKNKWMLWHRKHADTNIVTDLFWSHPDSIKLLRCFSLVILMDCTYKTNRYRMPLLEIVGITSTYLTFPVGSTFISSESHANYAWALENLTSILDGWPKLDVFVTYQDLGLISVIEEVFPSSSHLLCSWHINN</sequence>
<dbReference type="PANTHER" id="PTHR31569">
    <property type="entry name" value="SWIM-TYPE DOMAIN-CONTAINING PROTEIN"/>
    <property type="match status" value="1"/>
</dbReference>